<protein>
    <submittedName>
        <fullName evidence="3">Methyltransferase domain-containing protein</fullName>
    </submittedName>
</protein>
<dbReference type="CDD" id="cd02440">
    <property type="entry name" value="AdoMet_MTases"/>
    <property type="match status" value="1"/>
</dbReference>
<organism evidence="3 4">
    <name type="scientific">Thermoflavimicrobium dichotomicum</name>
    <dbReference type="NCBI Taxonomy" id="46223"/>
    <lineage>
        <taxon>Bacteria</taxon>
        <taxon>Bacillati</taxon>
        <taxon>Bacillota</taxon>
        <taxon>Bacilli</taxon>
        <taxon>Bacillales</taxon>
        <taxon>Thermoactinomycetaceae</taxon>
        <taxon>Thermoflavimicrobium</taxon>
    </lineage>
</organism>
<dbReference type="GO" id="GO:0008168">
    <property type="term" value="F:methyltransferase activity"/>
    <property type="evidence" value="ECO:0007669"/>
    <property type="project" value="UniProtKB-KW"/>
</dbReference>
<dbReference type="InterPro" id="IPR029063">
    <property type="entry name" value="SAM-dependent_MTases_sf"/>
</dbReference>
<keyword evidence="4" id="KW-1185">Reference proteome</keyword>
<sequence>MKDDWHNPEFALHWNKTALEGNPIRGEQMDLLIFLLMQKLRSRATILDLGIGSGQIEEKLLAKRPDLTVIGVDSSQAMLDLAKQRLNVARCHLIQHDISNIESLAVPLMVQAVISVQTLHHLPHHKQREVYRFIHQQLEPGGLFLLMDRIKLPDEPLHSVCSDMWDWLEQKTDHPSGKKGEQFLERLQHKDDHPASLEEHLIWLKESGFTTGCLHLSLNRALLVGMKV</sequence>
<evidence type="ECO:0000313" key="3">
    <source>
        <dbReference type="EMBL" id="SFJ87345.1"/>
    </source>
</evidence>
<name>A0A1I3UW98_9BACL</name>
<dbReference type="Gene3D" id="3.40.50.150">
    <property type="entry name" value="Vaccinia Virus protein VP39"/>
    <property type="match status" value="1"/>
</dbReference>
<dbReference type="RefSeq" id="WP_093231642.1">
    <property type="nucleotide sequence ID" value="NZ_FORR01000029.1"/>
</dbReference>
<dbReference type="Proteomes" id="UP000199545">
    <property type="component" value="Unassembled WGS sequence"/>
</dbReference>
<proteinExistence type="predicted"/>
<accession>A0A1I3UW98</accession>
<dbReference type="PANTHER" id="PTHR43861">
    <property type="entry name" value="TRANS-ACONITATE 2-METHYLTRANSFERASE-RELATED"/>
    <property type="match status" value="1"/>
</dbReference>
<evidence type="ECO:0000259" key="2">
    <source>
        <dbReference type="Pfam" id="PF13649"/>
    </source>
</evidence>
<dbReference type="Pfam" id="PF13649">
    <property type="entry name" value="Methyltransf_25"/>
    <property type="match status" value="1"/>
</dbReference>
<dbReference type="AlphaFoldDB" id="A0A1I3UW98"/>
<reference evidence="3 4" key="1">
    <citation type="submission" date="2016-10" db="EMBL/GenBank/DDBJ databases">
        <authorList>
            <person name="de Groot N.N."/>
        </authorList>
    </citation>
    <scope>NUCLEOTIDE SEQUENCE [LARGE SCALE GENOMIC DNA]</scope>
    <source>
        <strain evidence="3 4">DSM 44778</strain>
    </source>
</reference>
<dbReference type="SUPFAM" id="SSF53335">
    <property type="entry name" value="S-adenosyl-L-methionine-dependent methyltransferases"/>
    <property type="match status" value="1"/>
</dbReference>
<keyword evidence="1 3" id="KW-0808">Transferase</keyword>
<keyword evidence="3" id="KW-0489">Methyltransferase</keyword>
<evidence type="ECO:0000256" key="1">
    <source>
        <dbReference type="ARBA" id="ARBA00022679"/>
    </source>
</evidence>
<dbReference type="OrthoDB" id="465705at2"/>
<dbReference type="InterPro" id="IPR041698">
    <property type="entry name" value="Methyltransf_25"/>
</dbReference>
<dbReference type="STRING" id="46223.SAMN05421852_12910"/>
<feature type="domain" description="Methyltransferase" evidence="2">
    <location>
        <begin position="46"/>
        <end position="142"/>
    </location>
</feature>
<gene>
    <name evidence="3" type="ORF">SAMN05421852_12910</name>
</gene>
<evidence type="ECO:0000313" key="4">
    <source>
        <dbReference type="Proteomes" id="UP000199545"/>
    </source>
</evidence>
<dbReference type="EMBL" id="FORR01000029">
    <property type="protein sequence ID" value="SFJ87345.1"/>
    <property type="molecule type" value="Genomic_DNA"/>
</dbReference>
<dbReference type="GO" id="GO:0032259">
    <property type="term" value="P:methylation"/>
    <property type="evidence" value="ECO:0007669"/>
    <property type="project" value="UniProtKB-KW"/>
</dbReference>